<feature type="transmembrane region" description="Helical" evidence="1">
    <location>
        <begin position="70"/>
        <end position="88"/>
    </location>
</feature>
<sequence length="260" mass="28010">MTFPPAEPPKAGRRPASAHAFSTNVPRLTFLVPGFAQWSQGRRTRGLILAGLYLISAASALLLWGNPTTWLFLVGLVFIQALSWVEGVRQNPFSGLTPTPVLAVMGGGLSLALHAPIFGLLTLLAWPSYGPDPGGGSYLVNRLAYKDHLPSPGQWVWLDGSTTGLQSAAKVVAVGGQEVEWTGRRWLVNGEEVVLDPGHASAGYPKRWKFRVPSGHVLIDPGSGGARSDETRAALIMVPREHIVGQVWAHCSPFWERGLL</sequence>
<keyword evidence="3" id="KW-1185">Reference proteome</keyword>
<feature type="transmembrane region" description="Helical" evidence="1">
    <location>
        <begin position="100"/>
        <end position="126"/>
    </location>
</feature>
<evidence type="ECO:0000313" key="2">
    <source>
        <dbReference type="EMBL" id="MDG3003096.1"/>
    </source>
</evidence>
<reference evidence="2 3" key="1">
    <citation type="submission" date="2023-03" db="EMBL/GenBank/DDBJ databases">
        <title>Paludisphaera mucosa sp. nov. a novel planctomycete from northern fen.</title>
        <authorList>
            <person name="Ivanova A."/>
        </authorList>
    </citation>
    <scope>NUCLEOTIDE SEQUENCE [LARGE SCALE GENOMIC DNA]</scope>
    <source>
        <strain evidence="2 3">Pla2</strain>
    </source>
</reference>
<name>A0ABT6F693_9BACT</name>
<feature type="transmembrane region" description="Helical" evidence="1">
    <location>
        <begin position="46"/>
        <end position="64"/>
    </location>
</feature>
<evidence type="ECO:0000313" key="3">
    <source>
        <dbReference type="Proteomes" id="UP001216907"/>
    </source>
</evidence>
<keyword evidence="1" id="KW-0812">Transmembrane</keyword>
<accession>A0ABT6F693</accession>
<dbReference type="EMBL" id="JARRAG010000001">
    <property type="protein sequence ID" value="MDG3003096.1"/>
    <property type="molecule type" value="Genomic_DNA"/>
</dbReference>
<proteinExistence type="predicted"/>
<evidence type="ECO:0000256" key="1">
    <source>
        <dbReference type="SAM" id="Phobius"/>
    </source>
</evidence>
<organism evidence="2 3">
    <name type="scientific">Paludisphaera mucosa</name>
    <dbReference type="NCBI Taxonomy" id="3030827"/>
    <lineage>
        <taxon>Bacteria</taxon>
        <taxon>Pseudomonadati</taxon>
        <taxon>Planctomycetota</taxon>
        <taxon>Planctomycetia</taxon>
        <taxon>Isosphaerales</taxon>
        <taxon>Isosphaeraceae</taxon>
        <taxon>Paludisphaera</taxon>
    </lineage>
</organism>
<evidence type="ECO:0008006" key="4">
    <source>
        <dbReference type="Google" id="ProtNLM"/>
    </source>
</evidence>
<dbReference type="RefSeq" id="WP_277859453.1">
    <property type="nucleotide sequence ID" value="NZ_JARRAG010000001.1"/>
</dbReference>
<comment type="caution">
    <text evidence="2">The sequence shown here is derived from an EMBL/GenBank/DDBJ whole genome shotgun (WGS) entry which is preliminary data.</text>
</comment>
<dbReference type="Proteomes" id="UP001216907">
    <property type="component" value="Unassembled WGS sequence"/>
</dbReference>
<gene>
    <name evidence="2" type="ORF">PZE19_04895</name>
</gene>
<keyword evidence="1" id="KW-1133">Transmembrane helix</keyword>
<protein>
    <recommendedName>
        <fullName evidence="4">Peptidase S26 domain-containing protein</fullName>
    </recommendedName>
</protein>
<keyword evidence="1" id="KW-0472">Membrane</keyword>